<evidence type="ECO:0000256" key="4">
    <source>
        <dbReference type="ARBA" id="ARBA00023140"/>
    </source>
</evidence>
<gene>
    <name evidence="8" type="ORF">X777_02864</name>
</gene>
<dbReference type="GO" id="GO:0004497">
    <property type="term" value="F:monooxygenase activity"/>
    <property type="evidence" value="ECO:0007669"/>
    <property type="project" value="UniProtKB-KW"/>
</dbReference>
<feature type="domain" description="AMP-dependent synthetase/ligase" evidence="6">
    <location>
        <begin position="65"/>
        <end position="422"/>
    </location>
</feature>
<evidence type="ECO:0000256" key="1">
    <source>
        <dbReference type="ARBA" id="ARBA00004275"/>
    </source>
</evidence>
<dbReference type="AlphaFoldDB" id="A0A026WKQ4"/>
<dbReference type="InterPro" id="IPR020845">
    <property type="entry name" value="AMP-binding_CS"/>
</dbReference>
<comment type="similarity">
    <text evidence="2">Belongs to the ATP-dependent AMP-binding enzyme family.</text>
</comment>
<dbReference type="InterPro" id="IPR042099">
    <property type="entry name" value="ANL_N_sf"/>
</dbReference>
<dbReference type="PROSITE" id="PS00455">
    <property type="entry name" value="AMP_BINDING"/>
    <property type="match status" value="1"/>
</dbReference>
<accession>A0A026WKQ4</accession>
<evidence type="ECO:0000256" key="5">
    <source>
        <dbReference type="SAM" id="MobiDB-lite"/>
    </source>
</evidence>
<keyword evidence="8" id="KW-0560">Oxidoreductase</keyword>
<evidence type="ECO:0000256" key="3">
    <source>
        <dbReference type="ARBA" id="ARBA00022598"/>
    </source>
</evidence>
<keyword evidence="3" id="KW-0436">Ligase</keyword>
<feature type="compositionally biased region" description="Basic and acidic residues" evidence="5">
    <location>
        <begin position="20"/>
        <end position="31"/>
    </location>
</feature>
<evidence type="ECO:0000256" key="2">
    <source>
        <dbReference type="ARBA" id="ARBA00006432"/>
    </source>
</evidence>
<comment type="subcellular location">
    <subcellularLocation>
        <location evidence="1">Peroxisome</location>
    </subcellularLocation>
</comment>
<dbReference type="OMA" id="PIFHSTG"/>
<dbReference type="GO" id="GO:0005777">
    <property type="term" value="C:peroxisome"/>
    <property type="evidence" value="ECO:0007669"/>
    <property type="project" value="UniProtKB-SubCell"/>
</dbReference>
<dbReference type="Proteomes" id="UP000053097">
    <property type="component" value="Unassembled WGS sequence"/>
</dbReference>
<feature type="domain" description="AMP-binding enzyme C-terminal" evidence="7">
    <location>
        <begin position="473"/>
        <end position="549"/>
    </location>
</feature>
<dbReference type="STRING" id="2015173.A0A026WKQ4"/>
<organism evidence="8 9">
    <name type="scientific">Ooceraea biroi</name>
    <name type="common">Clonal raider ant</name>
    <name type="synonym">Cerapachys biroi</name>
    <dbReference type="NCBI Taxonomy" id="2015173"/>
    <lineage>
        <taxon>Eukaryota</taxon>
        <taxon>Metazoa</taxon>
        <taxon>Ecdysozoa</taxon>
        <taxon>Arthropoda</taxon>
        <taxon>Hexapoda</taxon>
        <taxon>Insecta</taxon>
        <taxon>Pterygota</taxon>
        <taxon>Neoptera</taxon>
        <taxon>Endopterygota</taxon>
        <taxon>Hymenoptera</taxon>
        <taxon>Apocrita</taxon>
        <taxon>Aculeata</taxon>
        <taxon>Formicoidea</taxon>
        <taxon>Formicidae</taxon>
        <taxon>Dorylinae</taxon>
        <taxon>Ooceraea</taxon>
    </lineage>
</organism>
<dbReference type="Gene3D" id="3.30.300.30">
    <property type="match status" value="1"/>
</dbReference>
<dbReference type="GO" id="GO:0016405">
    <property type="term" value="F:CoA-ligase activity"/>
    <property type="evidence" value="ECO:0007669"/>
    <property type="project" value="TreeGrafter"/>
</dbReference>
<dbReference type="InterPro" id="IPR025110">
    <property type="entry name" value="AMP-bd_C"/>
</dbReference>
<feature type="region of interest" description="Disordered" evidence="5">
    <location>
        <begin position="1"/>
        <end position="33"/>
    </location>
</feature>
<dbReference type="PANTHER" id="PTHR24096">
    <property type="entry name" value="LONG-CHAIN-FATTY-ACID--COA LIGASE"/>
    <property type="match status" value="1"/>
</dbReference>
<dbReference type="InterPro" id="IPR000873">
    <property type="entry name" value="AMP-dep_synth/lig_dom"/>
</dbReference>
<evidence type="ECO:0000313" key="8">
    <source>
        <dbReference type="EMBL" id="EZA56246.1"/>
    </source>
</evidence>
<dbReference type="FunFam" id="3.40.50.12780:FF:000025">
    <property type="entry name" value="luciferin 4-monooxygenase"/>
    <property type="match status" value="1"/>
</dbReference>
<dbReference type="Gene3D" id="3.40.50.12780">
    <property type="entry name" value="N-terminal domain of ligase-like"/>
    <property type="match status" value="1"/>
</dbReference>
<evidence type="ECO:0000259" key="6">
    <source>
        <dbReference type="Pfam" id="PF00501"/>
    </source>
</evidence>
<reference evidence="8 9" key="1">
    <citation type="journal article" date="2014" name="Curr. Biol.">
        <title>The genome of the clonal raider ant Cerapachys biroi.</title>
        <authorList>
            <person name="Oxley P.R."/>
            <person name="Ji L."/>
            <person name="Fetter-Pruneda I."/>
            <person name="McKenzie S.K."/>
            <person name="Li C."/>
            <person name="Hu H."/>
            <person name="Zhang G."/>
            <person name="Kronauer D.J."/>
        </authorList>
    </citation>
    <scope>NUCLEOTIDE SEQUENCE [LARGE SCALE GENOMIC DNA]</scope>
</reference>
<sequence>MEKLYNHSLTDRVPNSEADMSGKKVVDEPKPKVPPKKFTVENNVYKGEVVPLSSDYKGLGELIWKSINKYKNNIAHVDAQTDKVVTYAELQNKVVRCALWLQEHGIKSGDVISICSKNHLDSIVPCLAATYINAIFNPWNEDMNLHTAYDVLEQTMPKVIFCTKKPVDIILTAIKDKNCSPIVVVYGDHPGTTPFFDVLSGYSDAQVANFRYLELDDIKKTACILHTSGTTGMPKGAELSNYSLLISVQDGNKADEIALWFSSLYWITGVVMNIQSIMNGVKVIIYPHFDEEMTCQLIEKYKVEWLFLGTSMVNRFLKAGFAAKYPLSSLKVILSGGAILKAKAQEELKRVLPQVQVLQSYGMTEAGGLITRQFSRHKMGSCGTVIPNHEIKIVDLDNGETLGPNQTGGICIKSANVMTGYYRNPEATKEMFDAEGWLHSGDIGYIDADGELYVSDRLKYIMKYREYQISPAEIEILLHTHPGVLEVAVMGVPHPIDDEHPVAFVTIKPGFTVTEKELVDLVANNMADSFKLRAGVVFLDAFPYTGTGKIAKVELKAMAKKLAVEEADD</sequence>
<keyword evidence="8" id="KW-0503">Monooxygenase</keyword>
<proteinExistence type="inferred from homology"/>
<name>A0A026WKQ4_OOCBI</name>
<evidence type="ECO:0000259" key="7">
    <source>
        <dbReference type="Pfam" id="PF13193"/>
    </source>
</evidence>
<dbReference type="EMBL" id="KK107167">
    <property type="protein sequence ID" value="EZA56246.1"/>
    <property type="molecule type" value="Genomic_DNA"/>
</dbReference>
<dbReference type="SUPFAM" id="SSF56801">
    <property type="entry name" value="Acetyl-CoA synthetase-like"/>
    <property type="match status" value="1"/>
</dbReference>
<keyword evidence="9" id="KW-1185">Reference proteome</keyword>
<dbReference type="Pfam" id="PF13193">
    <property type="entry name" value="AMP-binding_C"/>
    <property type="match status" value="1"/>
</dbReference>
<dbReference type="OrthoDB" id="10253869at2759"/>
<dbReference type="Pfam" id="PF00501">
    <property type="entry name" value="AMP-binding"/>
    <property type="match status" value="1"/>
</dbReference>
<protein>
    <submittedName>
        <fullName evidence="8">Luciferin 4-monooxygenase</fullName>
    </submittedName>
</protein>
<dbReference type="InterPro" id="IPR045851">
    <property type="entry name" value="AMP-bd_C_sf"/>
</dbReference>
<evidence type="ECO:0000313" key="9">
    <source>
        <dbReference type="Proteomes" id="UP000053097"/>
    </source>
</evidence>
<keyword evidence="4" id="KW-0576">Peroxisome</keyword>
<dbReference type="PANTHER" id="PTHR24096:SF149">
    <property type="entry name" value="AMP-BINDING DOMAIN-CONTAINING PROTEIN-RELATED"/>
    <property type="match status" value="1"/>
</dbReference>